<dbReference type="InterPro" id="IPR011044">
    <property type="entry name" value="Quino_amine_DH_bsu"/>
</dbReference>
<sequence>MMTLSYSDTLPDVFEFDATHGRLTSSGKGGIVRVYDCAGGEWVLGNFSKSKRLWVNGQTCFLIDSWDGSVLAYDLGSREQLFACNQYAFLPGGSGPYLIGGTYDSTRLALCGGLFDWTSQIQIWQRPDTSLLQFIEGALFDRTNDVIQQLEIATGKTIWKVDVSAAGKVHRLIGNYAGCLWAALQDASETHLLLGVDLESGAVRFEGDAFHIGYSFATHLIHPQDRVLSLYGLSAYAPETNYREFDAGSGALLREGLYLRHFAKSS</sequence>
<evidence type="ECO:0008006" key="3">
    <source>
        <dbReference type="Google" id="ProtNLM"/>
    </source>
</evidence>
<gene>
    <name evidence="1" type="ORF">GCM10023184_00200</name>
</gene>
<reference evidence="2" key="1">
    <citation type="journal article" date="2019" name="Int. J. Syst. Evol. Microbiol.">
        <title>The Global Catalogue of Microorganisms (GCM) 10K type strain sequencing project: providing services to taxonomists for standard genome sequencing and annotation.</title>
        <authorList>
            <consortium name="The Broad Institute Genomics Platform"/>
            <consortium name="The Broad Institute Genome Sequencing Center for Infectious Disease"/>
            <person name="Wu L."/>
            <person name="Ma J."/>
        </authorList>
    </citation>
    <scope>NUCLEOTIDE SEQUENCE [LARGE SCALE GENOMIC DNA]</scope>
    <source>
        <strain evidence="2">JCM 17919</strain>
    </source>
</reference>
<dbReference type="SUPFAM" id="SSF50969">
    <property type="entry name" value="YVTN repeat-like/Quinoprotein amine dehydrogenase"/>
    <property type="match status" value="1"/>
</dbReference>
<comment type="caution">
    <text evidence="1">The sequence shown here is derived from an EMBL/GenBank/DDBJ whole genome shotgun (WGS) entry which is preliminary data.</text>
</comment>
<organism evidence="1 2">
    <name type="scientific">Flaviaesturariibacter amylovorans</name>
    <dbReference type="NCBI Taxonomy" id="1084520"/>
    <lineage>
        <taxon>Bacteria</taxon>
        <taxon>Pseudomonadati</taxon>
        <taxon>Bacteroidota</taxon>
        <taxon>Chitinophagia</taxon>
        <taxon>Chitinophagales</taxon>
        <taxon>Chitinophagaceae</taxon>
        <taxon>Flaviaestuariibacter</taxon>
    </lineage>
</organism>
<name>A0ABP8G3M9_9BACT</name>
<accession>A0ABP8G3M9</accession>
<dbReference type="Proteomes" id="UP001501725">
    <property type="component" value="Unassembled WGS sequence"/>
</dbReference>
<evidence type="ECO:0000313" key="2">
    <source>
        <dbReference type="Proteomes" id="UP001501725"/>
    </source>
</evidence>
<evidence type="ECO:0000313" key="1">
    <source>
        <dbReference type="EMBL" id="GAA4316825.1"/>
    </source>
</evidence>
<dbReference type="EMBL" id="BAABGY010000001">
    <property type="protein sequence ID" value="GAA4316825.1"/>
    <property type="molecule type" value="Genomic_DNA"/>
</dbReference>
<protein>
    <recommendedName>
        <fullName evidence="3">WD40 repeat domain-containing protein</fullName>
    </recommendedName>
</protein>
<proteinExistence type="predicted"/>
<keyword evidence="2" id="KW-1185">Reference proteome</keyword>